<dbReference type="InterPro" id="IPR044861">
    <property type="entry name" value="IPNS-like_FE2OG_OXY"/>
</dbReference>
<dbReference type="AlphaFoldDB" id="A0A9P1EE78"/>
<comment type="catalytic activity">
    <reaction evidence="8">
        <text>(E)-feruloyl-CoA + 2-oxoglutarate + O2 = (E)-6-hydroxyferuloyl-CoA + succinate + CO2</text>
        <dbReference type="Rhea" id="RHEA:57856"/>
        <dbReference type="ChEBI" id="CHEBI:15379"/>
        <dbReference type="ChEBI" id="CHEBI:16526"/>
        <dbReference type="ChEBI" id="CHEBI:16810"/>
        <dbReference type="ChEBI" id="CHEBI:30031"/>
        <dbReference type="ChEBI" id="CHEBI:87305"/>
        <dbReference type="ChEBI" id="CHEBI:142390"/>
        <dbReference type="EC" id="1.14.11.61"/>
    </reaction>
</comment>
<dbReference type="SUPFAM" id="SSF51197">
    <property type="entry name" value="Clavaminate synthase-like"/>
    <property type="match status" value="1"/>
</dbReference>
<comment type="pathway">
    <text evidence="1">Phenylpropanoid metabolism.</text>
</comment>
<dbReference type="Gene3D" id="2.60.120.330">
    <property type="entry name" value="B-lactam Antibiotic, Isopenicillin N Synthase, Chain"/>
    <property type="match status" value="1"/>
</dbReference>
<evidence type="ECO:0000313" key="11">
    <source>
        <dbReference type="EMBL" id="CAH9099367.1"/>
    </source>
</evidence>
<comment type="similarity">
    <text evidence="2 9">Belongs to the iron/ascorbate-dependent oxidoreductase family.</text>
</comment>
<evidence type="ECO:0000256" key="8">
    <source>
        <dbReference type="ARBA" id="ARBA00048503"/>
    </source>
</evidence>
<evidence type="ECO:0000256" key="6">
    <source>
        <dbReference type="ARBA" id="ARBA00023002"/>
    </source>
</evidence>
<gene>
    <name evidence="11" type="ORF">CEURO_LOCUS14434</name>
</gene>
<evidence type="ECO:0000256" key="1">
    <source>
        <dbReference type="ARBA" id="ARBA00004918"/>
    </source>
</evidence>
<keyword evidence="5" id="KW-0847">Vitamin C</keyword>
<evidence type="ECO:0000259" key="10">
    <source>
        <dbReference type="PROSITE" id="PS51471"/>
    </source>
</evidence>
<dbReference type="InterPro" id="IPR027443">
    <property type="entry name" value="IPNS-like_sf"/>
</dbReference>
<dbReference type="FunFam" id="2.60.120.330:FF:000005">
    <property type="entry name" value="1-aminocyclopropane-1-carboxylate oxidase homolog 1"/>
    <property type="match status" value="1"/>
</dbReference>
<dbReference type="InterPro" id="IPR005123">
    <property type="entry name" value="Oxoglu/Fe-dep_dioxygenase_dom"/>
</dbReference>
<dbReference type="EC" id="1.14.11.61" evidence="3"/>
<sequence length="365" mass="41195">MEATLLNHENGPKYDRLSELKAFDETKAGVKGLVDAGITKVPKAFIDPGINQIPSVSVSGIPTIDLGDIHQSEPDRRRVVEEVRGALERWGFFQVVNHGIPISVLEEIKSGVRAFHEQDTEVKKEWYTRDLAATFMYNSNFDLFQAPAANWRDTFHSSMAPNPPQPHQLPSLCRDIMFKYSEEVQKLGVVLFELLSEALGLHRDYFKDIDCNKGLAILGHYYPACPEPNLTLGASKHSDNDFLTVLLQDDDIVCLQILHQNQWVDVPPTPGALVINIGDLLQLITNDRFKSSEHRVLAVPRGPRISVACFFGTYLLPFQRLYGPIKELLSDENPPKYRETTVRDFVNYFHAKGLDGTSALLHFRL</sequence>
<dbReference type="Pfam" id="PF03171">
    <property type="entry name" value="2OG-FeII_Oxy"/>
    <property type="match status" value="1"/>
</dbReference>
<dbReference type="Pfam" id="PF14226">
    <property type="entry name" value="DIOX_N"/>
    <property type="match status" value="1"/>
</dbReference>
<comment type="caution">
    <text evidence="11">The sequence shown here is derived from an EMBL/GenBank/DDBJ whole genome shotgun (WGS) entry which is preliminary data.</text>
</comment>
<proteinExistence type="inferred from homology"/>
<keyword evidence="7 9" id="KW-0408">Iron</keyword>
<dbReference type="GO" id="GO:0016706">
    <property type="term" value="F:2-oxoglutarate-dependent dioxygenase activity"/>
    <property type="evidence" value="ECO:0007669"/>
    <property type="project" value="UniProtKB-ARBA"/>
</dbReference>
<dbReference type="PANTHER" id="PTHR10209:SF859">
    <property type="entry name" value="OS03G0690500 PROTEIN"/>
    <property type="match status" value="1"/>
</dbReference>
<protein>
    <recommendedName>
        <fullName evidence="3">feruloyl-CoA 6-hydroxylase</fullName>
        <ecNumber evidence="3">1.14.11.61</ecNumber>
    </recommendedName>
</protein>
<dbReference type="GO" id="GO:0046872">
    <property type="term" value="F:metal ion binding"/>
    <property type="evidence" value="ECO:0007669"/>
    <property type="project" value="UniProtKB-KW"/>
</dbReference>
<dbReference type="InterPro" id="IPR026992">
    <property type="entry name" value="DIOX_N"/>
</dbReference>
<dbReference type="Proteomes" id="UP001152484">
    <property type="component" value="Unassembled WGS sequence"/>
</dbReference>
<keyword evidence="12" id="KW-1185">Reference proteome</keyword>
<dbReference type="PROSITE" id="PS51471">
    <property type="entry name" value="FE2OG_OXY"/>
    <property type="match status" value="1"/>
</dbReference>
<evidence type="ECO:0000256" key="4">
    <source>
        <dbReference type="ARBA" id="ARBA00022723"/>
    </source>
</evidence>
<reference evidence="11" key="1">
    <citation type="submission" date="2022-07" db="EMBL/GenBank/DDBJ databases">
        <authorList>
            <person name="Macas J."/>
            <person name="Novak P."/>
            <person name="Neumann P."/>
        </authorList>
    </citation>
    <scope>NUCLEOTIDE SEQUENCE</scope>
</reference>
<dbReference type="EMBL" id="CAMAPE010000038">
    <property type="protein sequence ID" value="CAH9099367.1"/>
    <property type="molecule type" value="Genomic_DNA"/>
</dbReference>
<dbReference type="GO" id="GO:0031418">
    <property type="term" value="F:L-ascorbic acid binding"/>
    <property type="evidence" value="ECO:0007669"/>
    <property type="project" value="UniProtKB-KW"/>
</dbReference>
<evidence type="ECO:0000256" key="5">
    <source>
        <dbReference type="ARBA" id="ARBA00022896"/>
    </source>
</evidence>
<accession>A0A9P1EE78</accession>
<evidence type="ECO:0000256" key="9">
    <source>
        <dbReference type="RuleBase" id="RU003682"/>
    </source>
</evidence>
<evidence type="ECO:0000256" key="7">
    <source>
        <dbReference type="ARBA" id="ARBA00023004"/>
    </source>
</evidence>
<keyword evidence="6 9" id="KW-0560">Oxidoreductase</keyword>
<evidence type="ECO:0000256" key="2">
    <source>
        <dbReference type="ARBA" id="ARBA00008056"/>
    </source>
</evidence>
<organism evidence="11 12">
    <name type="scientific">Cuscuta europaea</name>
    <name type="common">European dodder</name>
    <dbReference type="NCBI Taxonomy" id="41803"/>
    <lineage>
        <taxon>Eukaryota</taxon>
        <taxon>Viridiplantae</taxon>
        <taxon>Streptophyta</taxon>
        <taxon>Embryophyta</taxon>
        <taxon>Tracheophyta</taxon>
        <taxon>Spermatophyta</taxon>
        <taxon>Magnoliopsida</taxon>
        <taxon>eudicotyledons</taxon>
        <taxon>Gunneridae</taxon>
        <taxon>Pentapetalae</taxon>
        <taxon>asterids</taxon>
        <taxon>lamiids</taxon>
        <taxon>Solanales</taxon>
        <taxon>Convolvulaceae</taxon>
        <taxon>Cuscuteae</taxon>
        <taxon>Cuscuta</taxon>
        <taxon>Cuscuta subgen. Cuscuta</taxon>
    </lineage>
</organism>
<dbReference type="GO" id="GO:0002238">
    <property type="term" value="P:response to molecule of fungal origin"/>
    <property type="evidence" value="ECO:0007669"/>
    <property type="project" value="UniProtKB-ARBA"/>
</dbReference>
<feature type="domain" description="Fe2OG dioxygenase" evidence="10">
    <location>
        <begin position="213"/>
        <end position="314"/>
    </location>
</feature>
<dbReference type="OrthoDB" id="288590at2759"/>
<name>A0A9P1EE78_CUSEU</name>
<keyword evidence="4 9" id="KW-0479">Metal-binding</keyword>
<dbReference type="GO" id="GO:0009805">
    <property type="term" value="P:coumarin biosynthetic process"/>
    <property type="evidence" value="ECO:0007669"/>
    <property type="project" value="UniProtKB-ARBA"/>
</dbReference>
<dbReference type="PANTHER" id="PTHR10209">
    <property type="entry name" value="OXIDOREDUCTASE, 2OG-FE II OXYGENASE FAMILY PROTEIN"/>
    <property type="match status" value="1"/>
</dbReference>
<evidence type="ECO:0000313" key="12">
    <source>
        <dbReference type="Proteomes" id="UP001152484"/>
    </source>
</evidence>
<evidence type="ECO:0000256" key="3">
    <source>
        <dbReference type="ARBA" id="ARBA00012885"/>
    </source>
</evidence>